<dbReference type="GeneID" id="108632199"/>
<evidence type="ECO:0000256" key="4">
    <source>
        <dbReference type="ARBA" id="ARBA00026169"/>
    </source>
</evidence>
<keyword evidence="8" id="KW-1185">Reference proteome</keyword>
<organism evidence="8 9">
    <name type="scientific">Ceratina calcarata</name>
    <dbReference type="NCBI Taxonomy" id="156304"/>
    <lineage>
        <taxon>Eukaryota</taxon>
        <taxon>Metazoa</taxon>
        <taxon>Ecdysozoa</taxon>
        <taxon>Arthropoda</taxon>
        <taxon>Hexapoda</taxon>
        <taxon>Insecta</taxon>
        <taxon>Pterygota</taxon>
        <taxon>Neoptera</taxon>
        <taxon>Endopterygota</taxon>
        <taxon>Hymenoptera</taxon>
        <taxon>Apocrita</taxon>
        <taxon>Aculeata</taxon>
        <taxon>Apoidea</taxon>
        <taxon>Anthophila</taxon>
        <taxon>Apidae</taxon>
        <taxon>Ceratina</taxon>
        <taxon>Zadontomerus</taxon>
    </lineage>
</organism>
<dbReference type="RefSeq" id="XP_026675245.1">
    <property type="nucleotide sequence ID" value="XM_026819444.1"/>
</dbReference>
<evidence type="ECO:0000256" key="3">
    <source>
        <dbReference type="ARBA" id="ARBA00022483"/>
    </source>
</evidence>
<dbReference type="PANTHER" id="PTHR12542:SF41">
    <property type="entry name" value="EXOCYST COMPLEX COMPONENT 7"/>
    <property type="match status" value="1"/>
</dbReference>
<dbReference type="CTD" id="38959"/>
<reference evidence="9" key="1">
    <citation type="submission" date="2025-08" db="UniProtKB">
        <authorList>
            <consortium name="RefSeq"/>
        </authorList>
    </citation>
    <scope>IDENTIFICATION</scope>
    <source>
        <tissue evidence="9">Whole body</tissue>
    </source>
</reference>
<keyword evidence="5" id="KW-0653">Protein transport</keyword>
<sequence>MMQVPRADQTSERRFEIQCKLEAEIASLETLKEAEERSRRLTGNVVGILSSLEQRLATLRRTILPVYNETGNLQARQQNIEMTLNALDHAIGYYGVCQEVEATVRAGPGGAGGLDNFLEAMNRLHNAQRYFQKNNPSSVELENVASLFSVGLDALYVEFHDVLTRQSKPILPIVLLDLIGSDEDTSGEDAPQSLCQLPESMLGSLSRIAAWLDERGHRNHAKIYSSVRSGIVLRSLQLLKEHQRSASGGSTHAGSPLPKTKLGHRHSLGLATGLEMSGKKASKRLQHALEKKASRMLLKASQTTGLGLSLTGSRKPTPHQLSSYSVEDTAPDEQEMENYLLLTVGLHKLMQTERSLVAKILPNGLQAQVLEATVREAMDLVAHDGESIATRAKRCIVRRDYSAVLVIFPILKHLGELKPDLERTVEGCDYALRSKFTSVLNTLNITGAKALEDFAESVRNESNSILPKDGTVAESTSNVLVFLEQLAEYADTAGSVLKRSSADMEGTAAAAPVKQTENACKIVVGTYIKKVLAQLNLLLVSKSDASYSDVSLRALFRLNNHNHVVNALRRSSLMELLLSAEPTAEQTYRDLLQKDKNNYVNAAFAKARVYLEQPFDEPDPVPKMLKEKFLGFTREFEEIAKWQRSYSVPDSRLREELRRELQRSIVPLYTSFYNKYRGTSFSKNPNKYIKYAPEQISALIETFFDTTA</sequence>
<dbReference type="KEGG" id="ccal:108632199"/>
<dbReference type="Proteomes" id="UP000694925">
    <property type="component" value="Unplaced"/>
</dbReference>
<dbReference type="InterPro" id="IPR004140">
    <property type="entry name" value="Exo70"/>
</dbReference>
<keyword evidence="2 5" id="KW-0813">Transport</keyword>
<dbReference type="GO" id="GO:0006887">
    <property type="term" value="P:exocytosis"/>
    <property type="evidence" value="ECO:0007669"/>
    <property type="project" value="UniProtKB-KW"/>
</dbReference>
<evidence type="ECO:0000256" key="2">
    <source>
        <dbReference type="ARBA" id="ARBA00022448"/>
    </source>
</evidence>
<gene>
    <name evidence="9" type="primary">LOC108632199</name>
</gene>
<dbReference type="AlphaFoldDB" id="A0AAJ7SD42"/>
<evidence type="ECO:0000256" key="6">
    <source>
        <dbReference type="SAM" id="MobiDB-lite"/>
    </source>
</evidence>
<dbReference type="PANTHER" id="PTHR12542">
    <property type="entry name" value="EXOCYST COMPLEX PROTEIN EXO70"/>
    <property type="match status" value="1"/>
</dbReference>
<dbReference type="GO" id="GO:0015031">
    <property type="term" value="P:protein transport"/>
    <property type="evidence" value="ECO:0007669"/>
    <property type="project" value="UniProtKB-KW"/>
</dbReference>
<accession>A0AAJ7SD42</accession>
<comment type="function">
    <text evidence="5">Component of the exocyst complex involved in the docking of exocytic vesicles with fusion sites on the plasma membrane.</text>
</comment>
<dbReference type="InterPro" id="IPR016159">
    <property type="entry name" value="Cullin_repeat-like_dom_sf"/>
</dbReference>
<evidence type="ECO:0000256" key="5">
    <source>
        <dbReference type="RuleBase" id="RU365026"/>
    </source>
</evidence>
<dbReference type="SUPFAM" id="SSF74788">
    <property type="entry name" value="Cullin repeat-like"/>
    <property type="match status" value="1"/>
</dbReference>
<feature type="compositionally biased region" description="Polar residues" evidence="6">
    <location>
        <begin position="307"/>
        <end position="326"/>
    </location>
</feature>
<dbReference type="GO" id="GO:0005546">
    <property type="term" value="F:phosphatidylinositol-4,5-bisphosphate binding"/>
    <property type="evidence" value="ECO:0007669"/>
    <property type="project" value="InterPro"/>
</dbReference>
<comment type="similarity">
    <text evidence="1 5">Belongs to the EXO70 family.</text>
</comment>
<evidence type="ECO:0000313" key="9">
    <source>
        <dbReference type="RefSeq" id="XP_026675245.1"/>
    </source>
</evidence>
<dbReference type="Gene3D" id="1.20.1280.170">
    <property type="entry name" value="Exocyst complex component Exo70"/>
    <property type="match status" value="2"/>
</dbReference>
<evidence type="ECO:0000256" key="1">
    <source>
        <dbReference type="ARBA" id="ARBA00006756"/>
    </source>
</evidence>
<feature type="region of interest" description="Disordered" evidence="6">
    <location>
        <begin position="243"/>
        <end position="262"/>
    </location>
</feature>
<feature type="domain" description="Exocyst complex subunit Exo70 C-terminal" evidence="7">
    <location>
        <begin position="342"/>
        <end position="701"/>
    </location>
</feature>
<keyword evidence="3 5" id="KW-0268">Exocytosis</keyword>
<feature type="region of interest" description="Disordered" evidence="6">
    <location>
        <begin position="307"/>
        <end position="329"/>
    </location>
</feature>
<dbReference type="InterPro" id="IPR046364">
    <property type="entry name" value="Exo70_C"/>
</dbReference>
<name>A0AAJ7SD42_9HYME</name>
<protein>
    <recommendedName>
        <fullName evidence="4 5">Exocyst complex component 7</fullName>
    </recommendedName>
    <alternativeName>
        <fullName evidence="5">Exocyst complex component Exo70</fullName>
    </alternativeName>
</protein>
<evidence type="ECO:0000259" key="7">
    <source>
        <dbReference type="Pfam" id="PF03081"/>
    </source>
</evidence>
<dbReference type="Pfam" id="PF03081">
    <property type="entry name" value="Exo70_C"/>
    <property type="match status" value="1"/>
</dbReference>
<dbReference type="GO" id="GO:0000145">
    <property type="term" value="C:exocyst"/>
    <property type="evidence" value="ECO:0007669"/>
    <property type="project" value="InterPro"/>
</dbReference>
<proteinExistence type="inferred from homology"/>
<dbReference type="Pfam" id="PF20669">
    <property type="entry name" value="Exo70_N"/>
    <property type="match status" value="1"/>
</dbReference>
<evidence type="ECO:0000313" key="8">
    <source>
        <dbReference type="Proteomes" id="UP000694925"/>
    </source>
</evidence>